<evidence type="ECO:0000313" key="3">
    <source>
        <dbReference type="Proteomes" id="UP000244924"/>
    </source>
</evidence>
<keyword evidence="3" id="KW-1185">Reference proteome</keyword>
<accession>A0A2R8BLI4</accession>
<keyword evidence="1" id="KW-0472">Membrane</keyword>
<dbReference type="AlphaFoldDB" id="A0A2R8BLI4"/>
<gene>
    <name evidence="2" type="ORF">DEA8626_03254</name>
</gene>
<organism evidence="2 3">
    <name type="scientific">Albidovulum aquaemixtae</name>
    <dbReference type="NCBI Taxonomy" id="1542388"/>
    <lineage>
        <taxon>Bacteria</taxon>
        <taxon>Pseudomonadati</taxon>
        <taxon>Pseudomonadota</taxon>
        <taxon>Alphaproteobacteria</taxon>
        <taxon>Rhodobacterales</taxon>
        <taxon>Paracoccaceae</taxon>
        <taxon>Albidovulum</taxon>
    </lineage>
</organism>
<protein>
    <submittedName>
        <fullName evidence="2">Uncharacterized protein</fullName>
    </submittedName>
</protein>
<feature type="transmembrane region" description="Helical" evidence="1">
    <location>
        <begin position="140"/>
        <end position="158"/>
    </location>
</feature>
<dbReference type="EMBL" id="OMOQ01000003">
    <property type="protein sequence ID" value="SPH24204.1"/>
    <property type="molecule type" value="Genomic_DNA"/>
</dbReference>
<evidence type="ECO:0000313" key="2">
    <source>
        <dbReference type="EMBL" id="SPH24204.1"/>
    </source>
</evidence>
<sequence>MSDRAFRALFGVAGLLLLAMVLAGPRDCAAWVFCSFDAPGFPYSAREARAYLASLTDGALWRYLWIVQPLDLVFPALLCLIFREAFERHAPEKLAARLGRIAVIEAGVDYFENAVIRAMLKRPEGDFPDMVPLAATGLSTLKWLLIAFLSVALARLVLTQRPPA</sequence>
<keyword evidence="1" id="KW-1133">Transmembrane helix</keyword>
<dbReference type="Proteomes" id="UP000244924">
    <property type="component" value="Unassembled WGS sequence"/>
</dbReference>
<dbReference type="RefSeq" id="WP_108854246.1">
    <property type="nucleotide sequence ID" value="NZ_OMOQ01000003.1"/>
</dbReference>
<name>A0A2R8BLI4_9RHOB</name>
<evidence type="ECO:0000256" key="1">
    <source>
        <dbReference type="SAM" id="Phobius"/>
    </source>
</evidence>
<proteinExistence type="predicted"/>
<reference evidence="2 3" key="1">
    <citation type="submission" date="2018-03" db="EMBL/GenBank/DDBJ databases">
        <authorList>
            <person name="Keele B.F."/>
        </authorList>
    </citation>
    <scope>NUCLEOTIDE SEQUENCE [LARGE SCALE GENOMIC DNA]</scope>
    <source>
        <strain evidence="2 3">CECT 8626</strain>
    </source>
</reference>
<keyword evidence="1" id="KW-0812">Transmembrane</keyword>